<dbReference type="GO" id="GO:0005507">
    <property type="term" value="F:copper ion binding"/>
    <property type="evidence" value="ECO:0007669"/>
    <property type="project" value="InterPro"/>
</dbReference>
<gene>
    <name evidence="2" type="primary">cueO_3</name>
    <name evidence="2" type="ORF">NCTC9381_04319</name>
</gene>
<organism evidence="2 3">
    <name type="scientific">Enterobacter agglomerans</name>
    <name type="common">Erwinia herbicola</name>
    <name type="synonym">Pantoea agglomerans</name>
    <dbReference type="NCBI Taxonomy" id="549"/>
    <lineage>
        <taxon>Bacteria</taxon>
        <taxon>Pseudomonadati</taxon>
        <taxon>Pseudomonadota</taxon>
        <taxon>Gammaproteobacteria</taxon>
        <taxon>Enterobacterales</taxon>
        <taxon>Erwiniaceae</taxon>
        <taxon>Pantoea</taxon>
        <taxon>Pantoea agglomerans group</taxon>
    </lineage>
</organism>
<dbReference type="Proteomes" id="UP000254640">
    <property type="component" value="Unassembled WGS sequence"/>
</dbReference>
<feature type="domain" description="Plastocyanin-like" evidence="1">
    <location>
        <begin position="1"/>
        <end position="49"/>
    </location>
</feature>
<proteinExistence type="predicted"/>
<evidence type="ECO:0000259" key="1">
    <source>
        <dbReference type="Pfam" id="PF07732"/>
    </source>
</evidence>
<keyword evidence="3" id="KW-1185">Reference proteome</keyword>
<dbReference type="Pfam" id="PF07732">
    <property type="entry name" value="Cu-oxidase_3"/>
    <property type="match status" value="1"/>
</dbReference>
<dbReference type="SUPFAM" id="SSF49503">
    <property type="entry name" value="Cupredoxins"/>
    <property type="match status" value="1"/>
</dbReference>
<dbReference type="InterPro" id="IPR011707">
    <property type="entry name" value="Cu-oxidase-like_N"/>
</dbReference>
<dbReference type="AlphaFoldDB" id="A0A379AKE1"/>
<accession>A0A379AKE1</accession>
<dbReference type="InterPro" id="IPR008972">
    <property type="entry name" value="Cupredoxin"/>
</dbReference>
<dbReference type="EMBL" id="UGSO01000001">
    <property type="protein sequence ID" value="SUB18363.1"/>
    <property type="molecule type" value="Genomic_DNA"/>
</dbReference>
<evidence type="ECO:0000313" key="3">
    <source>
        <dbReference type="Proteomes" id="UP000254640"/>
    </source>
</evidence>
<sequence>MIAPGGSRQVSFTPDQPAATCWYHPHLHGKTGHQVAQGLAGLILLEDKEKRNAAFALRSGVWMMCR</sequence>
<name>A0A379AKE1_ENTAG</name>
<protein>
    <submittedName>
        <fullName evidence="2">Copper efflux oxidase</fullName>
    </submittedName>
</protein>
<dbReference type="Gene3D" id="2.60.40.420">
    <property type="entry name" value="Cupredoxins - blue copper proteins"/>
    <property type="match status" value="1"/>
</dbReference>
<reference evidence="2 3" key="1">
    <citation type="submission" date="2018-06" db="EMBL/GenBank/DDBJ databases">
        <authorList>
            <consortium name="Pathogen Informatics"/>
            <person name="Doyle S."/>
        </authorList>
    </citation>
    <scope>NUCLEOTIDE SEQUENCE [LARGE SCALE GENOMIC DNA]</scope>
    <source>
        <strain evidence="2 3">NCTC9381</strain>
    </source>
</reference>
<evidence type="ECO:0000313" key="2">
    <source>
        <dbReference type="EMBL" id="SUB18363.1"/>
    </source>
</evidence>